<dbReference type="GO" id="GO:0015105">
    <property type="term" value="F:arsenite transmembrane transporter activity"/>
    <property type="evidence" value="ECO:0007669"/>
    <property type="project" value="InterPro"/>
</dbReference>
<dbReference type="PRINTS" id="PR00758">
    <property type="entry name" value="ARSENICPUMP"/>
</dbReference>
<dbReference type="EMBL" id="AP011646">
    <property type="protein sequence ID" value="BAL53041.1"/>
    <property type="molecule type" value="Genomic_DNA"/>
</dbReference>
<evidence type="ECO:0000256" key="1">
    <source>
        <dbReference type="ARBA" id="ARBA00004651"/>
    </source>
</evidence>
<evidence type="ECO:0000256" key="8">
    <source>
        <dbReference type="ARBA" id="ARBA00022989"/>
    </source>
</evidence>
<keyword evidence="7" id="KW-0059">Arsenical resistance</keyword>
<feature type="transmembrane region" description="Helical" evidence="10">
    <location>
        <begin position="341"/>
        <end position="366"/>
    </location>
</feature>
<comment type="similarity">
    <text evidence="2">Belongs to the ArsB family.</text>
</comment>
<keyword evidence="5" id="KW-1003">Cell membrane</keyword>
<evidence type="ECO:0000256" key="4">
    <source>
        <dbReference type="ARBA" id="ARBA00022448"/>
    </source>
</evidence>
<evidence type="ECO:0000256" key="7">
    <source>
        <dbReference type="ARBA" id="ARBA00022849"/>
    </source>
</evidence>
<dbReference type="GO" id="GO:0046685">
    <property type="term" value="P:response to arsenic-containing substance"/>
    <property type="evidence" value="ECO:0007669"/>
    <property type="project" value="UniProtKB-KW"/>
</dbReference>
<dbReference type="InterPro" id="IPR004680">
    <property type="entry name" value="Cit_transptr-like_dom"/>
</dbReference>
<sequence length="407" mass="44518">MNSAIWLFVIIVTLIGVAIGRYPWLRMNRATIALVGATALMALGAIPLEQAYQAIDMNTILLLFAMMIMNVNLRLAGFFQWVTAWVVRRARSPRQLLALMLATSGLLSALFLNDTIVLMFTPLVIEITTALRRNPIPYLIGLVTAANIGSVATIVGNPQNMIIGLASGISFTRFTASLLPVALVGLFLIWLVLVLLYRDEFASQTFQEPPHLAVRIYRPLFQKSLLAGGVMLVAFLSGMPIPLAALIAASLLLITRRVKPRRVFAEIDGSLLVFFASLFIVTKAIETTGFADDLFHLMRPVAERGVAPLALVSVVLSNLVSNVPAVLLFRPLIPQFPNPMQAWLTLALATTFAGNLTLLGSVANLIVAETARTRGVQLRFMEYLRAGVPITLLSLIAGVLWLQMLFR</sequence>
<dbReference type="PANTHER" id="PTHR43302:SF5">
    <property type="entry name" value="TRANSPORTER ARSB-RELATED"/>
    <property type="match status" value="1"/>
</dbReference>
<keyword evidence="8 10" id="KW-1133">Transmembrane helix</keyword>
<evidence type="ECO:0000256" key="6">
    <source>
        <dbReference type="ARBA" id="ARBA00022692"/>
    </source>
</evidence>
<comment type="subcellular location">
    <subcellularLocation>
        <location evidence="1">Cell membrane</location>
        <topology evidence="1">Multi-pass membrane protein</topology>
    </subcellularLocation>
</comment>
<evidence type="ECO:0000259" key="11">
    <source>
        <dbReference type="Pfam" id="PF03600"/>
    </source>
</evidence>
<feature type="transmembrane region" description="Helical" evidence="10">
    <location>
        <begin position="305"/>
        <end position="329"/>
    </location>
</feature>
<evidence type="ECO:0000256" key="2">
    <source>
        <dbReference type="ARBA" id="ARBA00006433"/>
    </source>
</evidence>
<feature type="transmembrane region" description="Helical" evidence="10">
    <location>
        <begin position="225"/>
        <end position="255"/>
    </location>
</feature>
<dbReference type="InterPro" id="IPR000802">
    <property type="entry name" value="Arsenical_pump_ArsB"/>
</dbReference>
<dbReference type="GO" id="GO:0005886">
    <property type="term" value="C:plasma membrane"/>
    <property type="evidence" value="ECO:0007669"/>
    <property type="project" value="UniProtKB-SubCell"/>
</dbReference>
<dbReference type="Pfam" id="PF03600">
    <property type="entry name" value="CitMHS"/>
    <property type="match status" value="1"/>
</dbReference>
<comment type="similarity">
    <text evidence="3">Belongs to the CitM (TC 2.A.11) transporter family.</text>
</comment>
<protein>
    <submittedName>
        <fullName evidence="12">Citrate transporter</fullName>
    </submittedName>
</protein>
<name>H5SA55_9CHLR</name>
<feature type="transmembrane region" description="Helical" evidence="10">
    <location>
        <begin position="31"/>
        <end position="48"/>
    </location>
</feature>
<feature type="transmembrane region" description="Helical" evidence="10">
    <location>
        <begin position="60"/>
        <end position="84"/>
    </location>
</feature>
<keyword evidence="6 10" id="KW-0812">Transmembrane</keyword>
<dbReference type="PANTHER" id="PTHR43302">
    <property type="entry name" value="TRANSPORTER ARSB-RELATED"/>
    <property type="match status" value="1"/>
</dbReference>
<keyword evidence="9 10" id="KW-0472">Membrane</keyword>
<feature type="transmembrane region" description="Helical" evidence="10">
    <location>
        <begin position="96"/>
        <end position="124"/>
    </location>
</feature>
<feature type="transmembrane region" description="Helical" evidence="10">
    <location>
        <begin position="176"/>
        <end position="197"/>
    </location>
</feature>
<gene>
    <name evidence="12" type="ORF">HGMM_F04B01C16</name>
</gene>
<reference evidence="12" key="2">
    <citation type="journal article" date="2012" name="PLoS ONE">
        <title>A Deeply Branching Thermophilic Bacterium with an Ancient Acetyl-CoA Pathway Dominates a Subsurface Ecosystem.</title>
        <authorList>
            <person name="Takami H."/>
            <person name="Noguchi H."/>
            <person name="Takaki Y."/>
            <person name="Uchiyama I."/>
            <person name="Toyoda A."/>
            <person name="Nishi S."/>
            <person name="Chee G.-J."/>
            <person name="Arai W."/>
            <person name="Nunoura T."/>
            <person name="Itoh T."/>
            <person name="Hattori M."/>
            <person name="Takai K."/>
        </authorList>
    </citation>
    <scope>NUCLEOTIDE SEQUENCE</scope>
</reference>
<keyword evidence="4" id="KW-0813">Transport</keyword>
<feature type="transmembrane region" description="Helical" evidence="10">
    <location>
        <begin position="136"/>
        <end position="155"/>
    </location>
</feature>
<dbReference type="AlphaFoldDB" id="H5SA55"/>
<evidence type="ECO:0000256" key="10">
    <source>
        <dbReference type="SAM" id="Phobius"/>
    </source>
</evidence>
<organism evidence="12">
    <name type="scientific">uncultured Chloroflexota bacterium</name>
    <dbReference type="NCBI Taxonomy" id="166587"/>
    <lineage>
        <taxon>Bacteria</taxon>
        <taxon>Bacillati</taxon>
        <taxon>Chloroflexota</taxon>
        <taxon>environmental samples</taxon>
    </lineage>
</organism>
<reference evidence="12" key="1">
    <citation type="journal article" date="2005" name="Environ. Microbiol.">
        <title>Genetic and functional properties of uncultivated thermophilic crenarchaeotes from a subsurface gold mine as revealed by analysis of genome fragments.</title>
        <authorList>
            <person name="Nunoura T."/>
            <person name="Hirayama H."/>
            <person name="Takami H."/>
            <person name="Oida H."/>
            <person name="Nishi S."/>
            <person name="Shimamura S."/>
            <person name="Suzuki Y."/>
            <person name="Inagaki F."/>
            <person name="Takai K."/>
            <person name="Nealson K.H."/>
            <person name="Horikoshi K."/>
        </authorList>
    </citation>
    <scope>NUCLEOTIDE SEQUENCE</scope>
</reference>
<feature type="transmembrane region" description="Helical" evidence="10">
    <location>
        <begin position="6"/>
        <end position="24"/>
    </location>
</feature>
<feature type="domain" description="Citrate transporter-like" evidence="11">
    <location>
        <begin position="26"/>
        <end position="353"/>
    </location>
</feature>
<feature type="transmembrane region" description="Helical" evidence="10">
    <location>
        <begin position="386"/>
        <end position="406"/>
    </location>
</feature>
<accession>H5SA55</accession>
<dbReference type="CDD" id="cd01117">
    <property type="entry name" value="YbiR_permease"/>
    <property type="match status" value="1"/>
</dbReference>
<evidence type="ECO:0000256" key="5">
    <source>
        <dbReference type="ARBA" id="ARBA00022475"/>
    </source>
</evidence>
<evidence type="ECO:0000256" key="9">
    <source>
        <dbReference type="ARBA" id="ARBA00023136"/>
    </source>
</evidence>
<proteinExistence type="inferred from homology"/>
<evidence type="ECO:0000313" key="12">
    <source>
        <dbReference type="EMBL" id="BAL53041.1"/>
    </source>
</evidence>
<evidence type="ECO:0000256" key="3">
    <source>
        <dbReference type="ARBA" id="ARBA00009843"/>
    </source>
</evidence>